<keyword evidence="3" id="KW-1185">Reference proteome</keyword>
<proteinExistence type="predicted"/>
<dbReference type="RefSeq" id="XP_033517992.1">
    <property type="nucleotide sequence ID" value="XM_033662190.1"/>
</dbReference>
<evidence type="ECO:0000313" key="3">
    <source>
        <dbReference type="Proteomes" id="UP000799771"/>
    </source>
</evidence>
<evidence type="ECO:0000313" key="2">
    <source>
        <dbReference type="EMBL" id="KAF2123598.1"/>
    </source>
</evidence>
<name>A0A6A5ZYW7_9PLEO</name>
<dbReference type="EMBL" id="ML977525">
    <property type="protein sequence ID" value="KAF2123598.1"/>
    <property type="molecule type" value="Genomic_DNA"/>
</dbReference>
<feature type="compositionally biased region" description="Basic residues" evidence="1">
    <location>
        <begin position="35"/>
        <end position="46"/>
    </location>
</feature>
<reference evidence="2" key="1">
    <citation type="journal article" date="2020" name="Stud. Mycol.">
        <title>101 Dothideomycetes genomes: a test case for predicting lifestyles and emergence of pathogens.</title>
        <authorList>
            <person name="Haridas S."/>
            <person name="Albert R."/>
            <person name="Binder M."/>
            <person name="Bloem J."/>
            <person name="Labutti K."/>
            <person name="Salamov A."/>
            <person name="Andreopoulos B."/>
            <person name="Baker S."/>
            <person name="Barry K."/>
            <person name="Bills G."/>
            <person name="Bluhm B."/>
            <person name="Cannon C."/>
            <person name="Castanera R."/>
            <person name="Culley D."/>
            <person name="Daum C."/>
            <person name="Ezra D."/>
            <person name="Gonzalez J."/>
            <person name="Henrissat B."/>
            <person name="Kuo A."/>
            <person name="Liang C."/>
            <person name="Lipzen A."/>
            <person name="Lutzoni F."/>
            <person name="Magnuson J."/>
            <person name="Mondo S."/>
            <person name="Nolan M."/>
            <person name="Ohm R."/>
            <person name="Pangilinan J."/>
            <person name="Park H.-J."/>
            <person name="Ramirez L."/>
            <person name="Alfaro M."/>
            <person name="Sun H."/>
            <person name="Tritt A."/>
            <person name="Yoshinaga Y."/>
            <person name="Zwiers L.-H."/>
            <person name="Turgeon B."/>
            <person name="Goodwin S."/>
            <person name="Spatafora J."/>
            <person name="Crous P."/>
            <person name="Grigoriev I."/>
        </authorList>
    </citation>
    <scope>NUCLEOTIDE SEQUENCE</scope>
    <source>
        <strain evidence="2">CBS 119687</strain>
    </source>
</reference>
<dbReference type="Proteomes" id="UP000799771">
    <property type="component" value="Unassembled WGS sequence"/>
</dbReference>
<dbReference type="AlphaFoldDB" id="A0A6A5ZYW7"/>
<dbReference type="GeneID" id="54402622"/>
<gene>
    <name evidence="2" type="ORF">P153DRAFT_149259</name>
</gene>
<organism evidence="2 3">
    <name type="scientific">Dothidotthia symphoricarpi CBS 119687</name>
    <dbReference type="NCBI Taxonomy" id="1392245"/>
    <lineage>
        <taxon>Eukaryota</taxon>
        <taxon>Fungi</taxon>
        <taxon>Dikarya</taxon>
        <taxon>Ascomycota</taxon>
        <taxon>Pezizomycotina</taxon>
        <taxon>Dothideomycetes</taxon>
        <taxon>Pleosporomycetidae</taxon>
        <taxon>Pleosporales</taxon>
        <taxon>Dothidotthiaceae</taxon>
        <taxon>Dothidotthia</taxon>
    </lineage>
</organism>
<feature type="region of interest" description="Disordered" evidence="1">
    <location>
        <begin position="15"/>
        <end position="68"/>
    </location>
</feature>
<evidence type="ECO:0000256" key="1">
    <source>
        <dbReference type="SAM" id="MobiDB-lite"/>
    </source>
</evidence>
<sequence>MGFAHLIEIDAATSTYHKQRIPPPHLSEPVPKLPHLPRRPARRSNTRKQLGGVREKPEQPASRQPNTLQCNLVAASGRTQIMSKRLLHLLAGLRVVNLGHDSRSSPSRAQLHECSAFSPPSSRYAIFASSQQLTSTALRSRRQPLHSHHNVPPVQ</sequence>
<feature type="compositionally biased region" description="Pro residues" evidence="1">
    <location>
        <begin position="21"/>
        <end position="34"/>
    </location>
</feature>
<protein>
    <submittedName>
        <fullName evidence="2">Uncharacterized protein</fullName>
    </submittedName>
</protein>
<accession>A0A6A5ZYW7</accession>